<dbReference type="Proteomes" id="UP000253676">
    <property type="component" value="Unassembled WGS sequence"/>
</dbReference>
<reference evidence="1 2" key="1">
    <citation type="submission" date="2018-07" db="EMBL/GenBank/DDBJ databases">
        <title>Complete genome sequence of Flavobacterium psychrolimnae LMG 22018.</title>
        <authorList>
            <person name="Kim D.-U."/>
        </authorList>
    </citation>
    <scope>NUCLEOTIDE SEQUENCE [LARGE SCALE GENOMIC DNA]</scope>
    <source>
        <strain evidence="1 2">LMG 22018</strain>
    </source>
</reference>
<proteinExistence type="predicted"/>
<dbReference type="EMBL" id="QNUX01000015">
    <property type="protein sequence ID" value="RBN49290.1"/>
    <property type="molecule type" value="Genomic_DNA"/>
</dbReference>
<name>A0A366AWM4_9FLAO</name>
<accession>A0A366AWM4</accession>
<organism evidence="1 2">
    <name type="scientific">Flavobacterium psychrolimnae</name>
    <dbReference type="NCBI Taxonomy" id="249351"/>
    <lineage>
        <taxon>Bacteria</taxon>
        <taxon>Pseudomonadati</taxon>
        <taxon>Bacteroidota</taxon>
        <taxon>Flavobacteriia</taxon>
        <taxon>Flavobacteriales</taxon>
        <taxon>Flavobacteriaceae</taxon>
        <taxon>Flavobacterium</taxon>
    </lineage>
</organism>
<sequence>MIKKYFTSKNIFSDFCDFFENSFNQNFKKLVLLCFTLLTTLLTAQVSKSNDKTPQVMEVKSLIASMKKSEQNSRSAKPESKRLENLLITFFD</sequence>
<keyword evidence="2" id="KW-1185">Reference proteome</keyword>
<comment type="caution">
    <text evidence="1">The sequence shown here is derived from an EMBL/GenBank/DDBJ whole genome shotgun (WGS) entry which is preliminary data.</text>
</comment>
<dbReference type="OrthoDB" id="1356486at2"/>
<gene>
    <name evidence="1" type="ORF">DR980_14530</name>
</gene>
<evidence type="ECO:0000313" key="1">
    <source>
        <dbReference type="EMBL" id="RBN49290.1"/>
    </source>
</evidence>
<dbReference type="RefSeq" id="WP_113637462.1">
    <property type="nucleotide sequence ID" value="NZ_QNUX01000015.1"/>
</dbReference>
<dbReference type="AlphaFoldDB" id="A0A366AWM4"/>
<protein>
    <submittedName>
        <fullName evidence="1">Uncharacterized protein</fullName>
    </submittedName>
</protein>
<evidence type="ECO:0000313" key="2">
    <source>
        <dbReference type="Proteomes" id="UP000253676"/>
    </source>
</evidence>